<dbReference type="EMBL" id="JAOTPV010000022">
    <property type="protein sequence ID" value="KAJ4471515.1"/>
    <property type="molecule type" value="Genomic_DNA"/>
</dbReference>
<evidence type="ECO:0000313" key="1">
    <source>
        <dbReference type="EMBL" id="KAJ4471515.1"/>
    </source>
</evidence>
<name>A0A9W9DIW0_9AGAR</name>
<accession>A0A9W9DIW0</accession>
<keyword evidence="2" id="KW-1185">Reference proteome</keyword>
<comment type="caution">
    <text evidence="1">The sequence shown here is derived from an EMBL/GenBank/DDBJ whole genome shotgun (WGS) entry which is preliminary data.</text>
</comment>
<dbReference type="OrthoDB" id="3244185at2759"/>
<reference evidence="1" key="1">
    <citation type="submission" date="2022-08" db="EMBL/GenBank/DDBJ databases">
        <title>A Global Phylogenomic Analysis of the Shiitake Genus Lentinula.</title>
        <authorList>
            <consortium name="DOE Joint Genome Institute"/>
            <person name="Sierra-Patev S."/>
            <person name="Min B."/>
            <person name="Naranjo-Ortiz M."/>
            <person name="Looney B."/>
            <person name="Konkel Z."/>
            <person name="Slot J.C."/>
            <person name="Sakamoto Y."/>
            <person name="Steenwyk J.L."/>
            <person name="Rokas A."/>
            <person name="Carro J."/>
            <person name="Camarero S."/>
            <person name="Ferreira P."/>
            <person name="Molpeceres G."/>
            <person name="Ruiz-Duenas F.J."/>
            <person name="Serrano A."/>
            <person name="Henrissat B."/>
            <person name="Drula E."/>
            <person name="Hughes K.W."/>
            <person name="Mata J.L."/>
            <person name="Ishikawa N.K."/>
            <person name="Vargas-Isla R."/>
            <person name="Ushijima S."/>
            <person name="Smith C.A."/>
            <person name="Ahrendt S."/>
            <person name="Andreopoulos W."/>
            <person name="He G."/>
            <person name="Labutti K."/>
            <person name="Lipzen A."/>
            <person name="Ng V."/>
            <person name="Riley R."/>
            <person name="Sandor L."/>
            <person name="Barry K."/>
            <person name="Martinez A.T."/>
            <person name="Xiao Y."/>
            <person name="Gibbons J.G."/>
            <person name="Terashima K."/>
            <person name="Grigoriev I.V."/>
            <person name="Hibbett D.S."/>
        </authorList>
    </citation>
    <scope>NUCLEOTIDE SEQUENCE</scope>
    <source>
        <strain evidence="1">JLM2183</strain>
    </source>
</reference>
<proteinExistence type="predicted"/>
<protein>
    <submittedName>
        <fullName evidence="1">Uncharacterized protein</fullName>
    </submittedName>
</protein>
<evidence type="ECO:0000313" key="2">
    <source>
        <dbReference type="Proteomes" id="UP001150266"/>
    </source>
</evidence>
<organism evidence="1 2">
    <name type="scientific">Lentinula aciculospora</name>
    <dbReference type="NCBI Taxonomy" id="153920"/>
    <lineage>
        <taxon>Eukaryota</taxon>
        <taxon>Fungi</taxon>
        <taxon>Dikarya</taxon>
        <taxon>Basidiomycota</taxon>
        <taxon>Agaricomycotina</taxon>
        <taxon>Agaricomycetes</taxon>
        <taxon>Agaricomycetidae</taxon>
        <taxon>Agaricales</taxon>
        <taxon>Marasmiineae</taxon>
        <taxon>Omphalotaceae</taxon>
        <taxon>Lentinula</taxon>
    </lineage>
</organism>
<sequence>MLLFLGISNSKRYLDTRIGRVKVVFSIPQSKWDTLFPPHCPPPTHLAYVEWFSKFGNRQEAHSGLYRVKKQVSSDKIVAASVISLEMIMRSVHLLPKWGGAVPYQ</sequence>
<dbReference type="Proteomes" id="UP001150266">
    <property type="component" value="Unassembled WGS sequence"/>
</dbReference>
<dbReference type="AlphaFoldDB" id="A0A9W9DIW0"/>
<gene>
    <name evidence="1" type="ORF">J3R30DRAFT_3380347</name>
</gene>